<accession>A0A9W9BZS4</accession>
<comment type="caution">
    <text evidence="2">The sequence shown here is derived from an EMBL/GenBank/DDBJ whole genome shotgun (WGS) entry which is preliminary data.</text>
</comment>
<name>A0A9W9BZS4_9PLEO</name>
<dbReference type="OrthoDB" id="3674086at2759"/>
<evidence type="ECO:0000313" key="2">
    <source>
        <dbReference type="EMBL" id="KAJ4336385.1"/>
    </source>
</evidence>
<dbReference type="AlphaFoldDB" id="A0A9W9BZS4"/>
<dbReference type="EMBL" id="JAPEUV010000049">
    <property type="protein sequence ID" value="KAJ4336385.1"/>
    <property type="molecule type" value="Genomic_DNA"/>
</dbReference>
<reference evidence="2" key="1">
    <citation type="submission" date="2022-10" db="EMBL/GenBank/DDBJ databases">
        <title>Tapping the CABI collections for fungal endophytes: first genome assemblies for Collariella, Neodidymelliopsis, Ascochyta clinopodiicola, Didymella pomorum, Didymosphaeria variabile, Neocosmospora piperis and Neocucurbitaria cava.</title>
        <authorList>
            <person name="Hill R."/>
        </authorList>
    </citation>
    <scope>NUCLEOTIDE SEQUENCE</scope>
    <source>
        <strain evidence="2">IMI 360193</strain>
    </source>
</reference>
<protein>
    <submittedName>
        <fullName evidence="2">Uncharacterized protein</fullName>
    </submittedName>
</protein>
<gene>
    <name evidence="2" type="ORF">N0V87_005401</name>
</gene>
<evidence type="ECO:0000256" key="1">
    <source>
        <dbReference type="SAM" id="MobiDB-lite"/>
    </source>
</evidence>
<keyword evidence="3" id="KW-1185">Reference proteome</keyword>
<proteinExistence type="predicted"/>
<organism evidence="2 3">
    <name type="scientific">Didymella glomerata</name>
    <dbReference type="NCBI Taxonomy" id="749621"/>
    <lineage>
        <taxon>Eukaryota</taxon>
        <taxon>Fungi</taxon>
        <taxon>Dikarya</taxon>
        <taxon>Ascomycota</taxon>
        <taxon>Pezizomycotina</taxon>
        <taxon>Dothideomycetes</taxon>
        <taxon>Pleosporomycetidae</taxon>
        <taxon>Pleosporales</taxon>
        <taxon>Pleosporineae</taxon>
        <taxon>Didymellaceae</taxon>
        <taxon>Didymella</taxon>
    </lineage>
</organism>
<sequence length="478" mass="53223">MKFQRQTIDFIAWLLAAKESDAVIVERQANDVISSEIDNGDGGADAAATLALEESAPASAIKDASWEIIKQEVIPPYIKSVAFTVTSDDLNPERQKDLENRFPGVSMITGTSPVQAQLAAEQWLQRTFGEQVTPTISTSTAATKPPELMTSVKAVAEVVPTTPTPTTTTATTATPTGPRRKVSLLERMTSGLTESRFGNIRSPTSAIDAKQFDKSPILRVASQIGLTTQIPGKVLHAMWLQWKDHSEVRPFSAVKGVKLVQYYENLVTLYILAYHKEEFDLCFALLLRFQSTNYTFRNEFPGLATAVLAFQYLPEDSDLCRWIATLFAFLWPTQGWDSHEQIVTTLPQIEKQALSKFLFAVAYIRDPHTKGHNTAVLAQWCAVHRHEEGDHEYGACRKSYAFLEDQFDKIRKEEAKHEFDEANRIVEDHTKNLRLQLTTVDTGQSAPLKRKAESLTVSSQKKYKRGGGRGRGRGGSTG</sequence>
<dbReference type="Proteomes" id="UP001140562">
    <property type="component" value="Unassembled WGS sequence"/>
</dbReference>
<feature type="region of interest" description="Disordered" evidence="1">
    <location>
        <begin position="441"/>
        <end position="478"/>
    </location>
</feature>
<evidence type="ECO:0000313" key="3">
    <source>
        <dbReference type="Proteomes" id="UP001140562"/>
    </source>
</evidence>
<feature type="compositionally biased region" description="Basic residues" evidence="1">
    <location>
        <begin position="461"/>
        <end position="472"/>
    </location>
</feature>